<comment type="caution">
    <text evidence="3">The sequence shown here is derived from an EMBL/GenBank/DDBJ whole genome shotgun (WGS) entry which is preliminary data.</text>
</comment>
<dbReference type="AlphaFoldDB" id="A0A0M2NZ55"/>
<evidence type="ECO:0000259" key="1">
    <source>
        <dbReference type="Pfam" id="PF06970"/>
    </source>
</evidence>
<sequence>MTNEENQKFTKLHKFLFTDNKFKAMRAKSKLLYAIITERQSLTIAYAKNNQDQSQFLDENNRLFSIYSNSDLKGMLHVSEPTIINLKKELIEYGLLEEIRVPTSNNRLYPKKPYDKYYYLNDIDEFYRLPYALFDNPFYNKLSPDAIITYAIYLSRYEYSVFKDIFYDKTHNIYCVMPNQEIAKFLNINRKKVARLKNELIAYGLIEVKPSKRADKLYVNPPKQRNDNKLKKWDIANLKNGTLQTKDMGHCKLKKWDASYTDFSNTNISVIDSNDMNDMNDIREANIEDTKPNQPNHTDHLQKQSDEEALKHLELQEMPEDTKRYMNNFSAKEIQIIKSVILKAKRSFNDLYGEVYMLEDMDDELFTVLKRFKGIMVKKQEKLENMQGYLMRSILSELEEMRSTNMRRKNFENSPLNVFKS</sequence>
<dbReference type="Pfam" id="PF06970">
    <property type="entry name" value="RepA_N"/>
    <property type="match status" value="2"/>
</dbReference>
<feature type="domain" description="Replication initiator A N-terminal" evidence="1">
    <location>
        <begin position="8"/>
        <end position="90"/>
    </location>
</feature>
<dbReference type="RefSeq" id="WP_080946756.1">
    <property type="nucleotide sequence ID" value="NZ_LAKJ01000023.1"/>
</dbReference>
<dbReference type="InterPro" id="IPR041151">
    <property type="entry name" value="Bac_RepA_C"/>
</dbReference>
<feature type="domain" description="Replication initiator protein A C-terminal" evidence="2">
    <location>
        <begin position="319"/>
        <end position="401"/>
    </location>
</feature>
<gene>
    <name evidence="3" type="ORF">UF66_1521</name>
</gene>
<dbReference type="InterPro" id="IPR010724">
    <property type="entry name" value="RepA_N"/>
</dbReference>
<accession>A0A0M2NZ55</accession>
<organism evidence="3 4">
    <name type="scientific">Staphylococcus cohnii subsp. cohnii</name>
    <dbReference type="NCBI Taxonomy" id="74704"/>
    <lineage>
        <taxon>Bacteria</taxon>
        <taxon>Bacillati</taxon>
        <taxon>Bacillota</taxon>
        <taxon>Bacilli</taxon>
        <taxon>Bacillales</taxon>
        <taxon>Staphylococcaceae</taxon>
        <taxon>Staphylococcus</taxon>
        <taxon>Staphylococcus cohnii species complex</taxon>
    </lineage>
</organism>
<evidence type="ECO:0000313" key="4">
    <source>
        <dbReference type="Proteomes" id="UP000034455"/>
    </source>
</evidence>
<evidence type="ECO:0000259" key="2">
    <source>
        <dbReference type="Pfam" id="PF18008"/>
    </source>
</evidence>
<dbReference type="PATRIC" id="fig|74704.6.peg.1558"/>
<dbReference type="EMBL" id="LAKJ01000023">
    <property type="protein sequence ID" value="KKI62973.1"/>
    <property type="molecule type" value="Genomic_DNA"/>
</dbReference>
<proteinExistence type="predicted"/>
<reference evidence="3 4" key="1">
    <citation type="submission" date="2015-03" db="EMBL/GenBank/DDBJ databases">
        <title>Genome Assembly of Staphylococcus cohnii subsp. cohnii strain G22B2.</title>
        <authorList>
            <person name="Nair G."/>
            <person name="Kaur G."/>
            <person name="Khatri I."/>
            <person name="Singh N.K."/>
            <person name="Sathyabama S."/>
            <person name="Maurya S.K."/>
            <person name="Subramanian S."/>
            <person name="Agrewala J.N."/>
            <person name="Mayilraj S."/>
        </authorList>
    </citation>
    <scope>NUCLEOTIDE SEQUENCE [LARGE SCALE GENOMIC DNA]</scope>
    <source>
        <strain evidence="3 4">G22B2</strain>
    </source>
</reference>
<dbReference type="Pfam" id="PF18008">
    <property type="entry name" value="Bac_RepA_C"/>
    <property type="match status" value="1"/>
</dbReference>
<protein>
    <submittedName>
        <fullName evidence="3">Replication initiator protein</fullName>
    </submittedName>
</protein>
<dbReference type="Proteomes" id="UP000034455">
    <property type="component" value="Unassembled WGS sequence"/>
</dbReference>
<evidence type="ECO:0000313" key="3">
    <source>
        <dbReference type="EMBL" id="KKI62973.1"/>
    </source>
</evidence>
<feature type="domain" description="Replication initiator A N-terminal" evidence="1">
    <location>
        <begin position="125"/>
        <end position="200"/>
    </location>
</feature>
<name>A0A0M2NZ55_STACC</name>